<proteinExistence type="predicted"/>
<dbReference type="AlphaFoldDB" id="A0A366MBI1"/>
<gene>
    <name evidence="1" type="ORF">ALNOE001_08100</name>
</gene>
<keyword evidence="2" id="KW-1185">Reference proteome</keyword>
<dbReference type="Proteomes" id="UP000253099">
    <property type="component" value="Unassembled WGS sequence"/>
</dbReference>
<name>A0A366MBI1_9EURY</name>
<evidence type="ECO:0008006" key="3">
    <source>
        <dbReference type="Google" id="ProtNLM"/>
    </source>
</evidence>
<dbReference type="SUPFAM" id="SSF48498">
    <property type="entry name" value="Tetracyclin repressor-like, C-terminal domain"/>
    <property type="match status" value="1"/>
</dbReference>
<evidence type="ECO:0000313" key="1">
    <source>
        <dbReference type="EMBL" id="RBQ23591.1"/>
    </source>
</evidence>
<sequence length="140" mass="17359">MLELYLKTEIDEYNKILKENKGSLNEKLKFVFYYHVGKDYNKEKNIFINKSNQTIDYREYYLFLIDIYHQHPEIREYFHNINKEMLNFYKELVNESIKKQEVRSDIDPNEVALYIFTIFKGFIEIWTGFPDIPFRYNYKY</sequence>
<organism evidence="1 2">
    <name type="scientific">Candidatus Methanobinarius endosymbioticus</name>
    <dbReference type="NCBI Taxonomy" id="2006182"/>
    <lineage>
        <taxon>Archaea</taxon>
        <taxon>Methanobacteriati</taxon>
        <taxon>Methanobacteriota</taxon>
        <taxon>Methanomada group</taxon>
        <taxon>Methanobacteria</taxon>
        <taxon>Methanobacteriales</taxon>
        <taxon>Methanobacteriaceae</taxon>
        <taxon>Candidatus Methanobinarius</taxon>
    </lineage>
</organism>
<dbReference type="Gene3D" id="1.10.357.10">
    <property type="entry name" value="Tetracycline Repressor, domain 2"/>
    <property type="match status" value="1"/>
</dbReference>
<protein>
    <recommendedName>
        <fullName evidence="3">Transcriptional regulator TetR C-terminal Firmicutes type domain-containing protein</fullName>
    </recommendedName>
</protein>
<reference evidence="1 2" key="1">
    <citation type="submission" date="2018-06" db="EMBL/GenBank/DDBJ databases">
        <title>Genomic insight into two independent archaeal endosymbiosis events.</title>
        <authorList>
            <person name="Lind A.E."/>
            <person name="Lewis W.H."/>
            <person name="Spang A."/>
            <person name="Guy L."/>
            <person name="Embley M.T."/>
            <person name="Ettema T.J.G."/>
        </authorList>
    </citation>
    <scope>NUCLEOTIDE SEQUENCE [LARGE SCALE GENOMIC DNA]</scope>
    <source>
        <strain evidence="1">NOE</strain>
    </source>
</reference>
<accession>A0A366MBI1</accession>
<dbReference type="EMBL" id="NIZT01000022">
    <property type="protein sequence ID" value="RBQ23591.1"/>
    <property type="molecule type" value="Genomic_DNA"/>
</dbReference>
<comment type="caution">
    <text evidence="1">The sequence shown here is derived from an EMBL/GenBank/DDBJ whole genome shotgun (WGS) entry which is preliminary data.</text>
</comment>
<evidence type="ECO:0000313" key="2">
    <source>
        <dbReference type="Proteomes" id="UP000253099"/>
    </source>
</evidence>
<dbReference type="InterPro" id="IPR036271">
    <property type="entry name" value="Tet_transcr_reg_TetR-rel_C_sf"/>
</dbReference>